<dbReference type="EMBL" id="JAQGDS010000003">
    <property type="protein sequence ID" value="KAJ6261714.1"/>
    <property type="molecule type" value="Genomic_DNA"/>
</dbReference>
<keyword evidence="7" id="KW-0648">Protein biosynthesis</keyword>
<dbReference type="GO" id="GO:0004829">
    <property type="term" value="F:threonine-tRNA ligase activity"/>
    <property type="evidence" value="ECO:0007669"/>
    <property type="project" value="UniProtKB-EC"/>
</dbReference>
<dbReference type="FunFam" id="3.30.930.10:FF:000039">
    <property type="entry name" value="Threonyl-tRNA synthetase, mitochondrial"/>
    <property type="match status" value="1"/>
</dbReference>
<dbReference type="SUPFAM" id="SSF55681">
    <property type="entry name" value="Class II aaRS and biotin synthetases"/>
    <property type="match status" value="1"/>
</dbReference>
<dbReference type="InterPro" id="IPR036621">
    <property type="entry name" value="Anticodon-bd_dom_sf"/>
</dbReference>
<evidence type="ECO:0000259" key="14">
    <source>
        <dbReference type="PROSITE" id="PS50862"/>
    </source>
</evidence>
<name>A0AAD6NKE5_DREDA</name>
<evidence type="ECO:0000256" key="10">
    <source>
        <dbReference type="ARBA" id="ARBA00023146"/>
    </source>
</evidence>
<keyword evidence="8" id="KW-0809">Transit peptide</keyword>
<evidence type="ECO:0000256" key="12">
    <source>
        <dbReference type="ARBA" id="ARBA00049515"/>
    </source>
</evidence>
<dbReference type="PANTHER" id="PTHR11451">
    <property type="entry name" value="THREONINE-TRNA LIGASE"/>
    <property type="match status" value="1"/>
</dbReference>
<comment type="similarity">
    <text evidence="2">Belongs to the class-II aminoacyl-tRNA synthetase family.</text>
</comment>
<dbReference type="InterPro" id="IPR045864">
    <property type="entry name" value="aa-tRNA-synth_II/BPL/LPL"/>
</dbReference>
<dbReference type="Proteomes" id="UP001221413">
    <property type="component" value="Unassembled WGS sequence"/>
</dbReference>
<dbReference type="PROSITE" id="PS50862">
    <property type="entry name" value="AA_TRNA_LIGASE_II"/>
    <property type="match status" value="1"/>
</dbReference>
<protein>
    <recommendedName>
        <fullName evidence="3">threonine--tRNA ligase</fullName>
        <ecNumber evidence="3">6.1.1.3</ecNumber>
    </recommendedName>
    <alternativeName>
        <fullName evidence="11">Threonyl-tRNA synthetase</fullName>
    </alternativeName>
</protein>
<gene>
    <name evidence="15" type="ORF">Dda_2512</name>
</gene>
<keyword evidence="9" id="KW-0496">Mitochondrion</keyword>
<dbReference type="InterPro" id="IPR006195">
    <property type="entry name" value="aa-tRNA-synth_II"/>
</dbReference>
<evidence type="ECO:0000256" key="8">
    <source>
        <dbReference type="ARBA" id="ARBA00022946"/>
    </source>
</evidence>
<evidence type="ECO:0000256" key="7">
    <source>
        <dbReference type="ARBA" id="ARBA00022917"/>
    </source>
</evidence>
<evidence type="ECO:0000256" key="5">
    <source>
        <dbReference type="ARBA" id="ARBA00022741"/>
    </source>
</evidence>
<keyword evidence="6" id="KW-0067">ATP-binding</keyword>
<evidence type="ECO:0000256" key="6">
    <source>
        <dbReference type="ARBA" id="ARBA00022840"/>
    </source>
</evidence>
<evidence type="ECO:0000256" key="9">
    <source>
        <dbReference type="ARBA" id="ARBA00023128"/>
    </source>
</evidence>
<comment type="catalytic activity">
    <reaction evidence="12">
        <text>tRNA(Thr) + L-threonine + ATP = L-threonyl-tRNA(Thr) + AMP + diphosphate + H(+)</text>
        <dbReference type="Rhea" id="RHEA:24624"/>
        <dbReference type="Rhea" id="RHEA-COMP:9670"/>
        <dbReference type="Rhea" id="RHEA-COMP:9704"/>
        <dbReference type="ChEBI" id="CHEBI:15378"/>
        <dbReference type="ChEBI" id="CHEBI:30616"/>
        <dbReference type="ChEBI" id="CHEBI:33019"/>
        <dbReference type="ChEBI" id="CHEBI:57926"/>
        <dbReference type="ChEBI" id="CHEBI:78442"/>
        <dbReference type="ChEBI" id="CHEBI:78534"/>
        <dbReference type="ChEBI" id="CHEBI:456215"/>
        <dbReference type="EC" id="6.1.1.3"/>
    </reaction>
</comment>
<dbReference type="InterPro" id="IPR002314">
    <property type="entry name" value="aa-tRNA-synt_IIb"/>
</dbReference>
<dbReference type="EC" id="6.1.1.3" evidence="3"/>
<sequence>MLRLKLLSACPRQLARPTPRRLSRGCCFSLTHRHYSASSAASTAAASTSTVNSSVGAPRTDSKPADKTVHHALATTQNLYFVTDTSPGSPVFLPHGTRIFNRLVQFLRAQYAQHGFEEVNTPQIFRNTLWRQSGHYDKYANDMFRVSSLKRAATGGAGGSGEEGMDGEGGVVGDSLKPMNCPGHCLIYAEQKRGWRELPLRLAEFSPLHRDEVRSALTGLTRVRRFHQDDAHIFCRPDQILAEISATLSMLDAVYRIFRLTDYRFVLSTCPRDALGSADEWAHAEQVLVDCLNATQRQWTLNDGDGAFYGPKIDVLLRDDEGREHQTATIQLDFQLPKNFKLRYDAPKTSDTTTKGSDSAAKYDGTPVIVHRALFGSLERFMALLIEKYRGNWPFWLSPRQAIVIPTSDNTDTTAFAARVQATLAGITLDSSSGQRSNAPRPLGARTFHVDVSENWRKRLGRRVAEAKGMGDGKGMGYNVVVVVGEKEARSGSVKFEWYDYRVGGYVSGGDAVTPEQLYARFVEMEGDYE</sequence>
<dbReference type="CDD" id="cd00771">
    <property type="entry name" value="ThrRS_core"/>
    <property type="match status" value="1"/>
</dbReference>
<dbReference type="InterPro" id="IPR002320">
    <property type="entry name" value="Thr-tRNA-ligase_IIa"/>
</dbReference>
<keyword evidence="5" id="KW-0547">Nucleotide-binding</keyword>
<dbReference type="AlphaFoldDB" id="A0AAD6NKE5"/>
<keyword evidence="10" id="KW-0030">Aminoacyl-tRNA synthetase</keyword>
<evidence type="ECO:0000256" key="11">
    <source>
        <dbReference type="ARBA" id="ARBA00031900"/>
    </source>
</evidence>
<dbReference type="Gene3D" id="3.40.50.800">
    <property type="entry name" value="Anticodon-binding domain"/>
    <property type="match status" value="1"/>
</dbReference>
<dbReference type="PANTHER" id="PTHR11451:SF50">
    <property type="entry name" value="THREONINE--TRNA LIGASE, MITOCHONDRIAL"/>
    <property type="match status" value="1"/>
</dbReference>
<dbReference type="GO" id="GO:0006435">
    <property type="term" value="P:threonyl-tRNA aminoacylation"/>
    <property type="evidence" value="ECO:0007669"/>
    <property type="project" value="InterPro"/>
</dbReference>
<evidence type="ECO:0000313" key="15">
    <source>
        <dbReference type="EMBL" id="KAJ6261714.1"/>
    </source>
</evidence>
<dbReference type="Pfam" id="PF00587">
    <property type="entry name" value="tRNA-synt_2b"/>
    <property type="match status" value="1"/>
</dbReference>
<dbReference type="GO" id="GO:0005759">
    <property type="term" value="C:mitochondrial matrix"/>
    <property type="evidence" value="ECO:0007669"/>
    <property type="project" value="UniProtKB-SubCell"/>
</dbReference>
<comment type="subcellular location">
    <subcellularLocation>
        <location evidence="1">Mitochondrion matrix</location>
    </subcellularLocation>
</comment>
<evidence type="ECO:0000256" key="13">
    <source>
        <dbReference type="SAM" id="MobiDB-lite"/>
    </source>
</evidence>
<dbReference type="InterPro" id="IPR033728">
    <property type="entry name" value="ThrRS_core"/>
</dbReference>
<dbReference type="SUPFAM" id="SSF52954">
    <property type="entry name" value="Class II aaRS ABD-related"/>
    <property type="match status" value="1"/>
</dbReference>
<accession>A0AAD6NKE5</accession>
<evidence type="ECO:0000313" key="16">
    <source>
        <dbReference type="Proteomes" id="UP001221413"/>
    </source>
</evidence>
<keyword evidence="4" id="KW-0436">Ligase</keyword>
<proteinExistence type="inferred from homology"/>
<comment type="caution">
    <text evidence="15">The sequence shown here is derived from an EMBL/GenBank/DDBJ whole genome shotgun (WGS) entry which is preliminary data.</text>
</comment>
<dbReference type="GO" id="GO:0005524">
    <property type="term" value="F:ATP binding"/>
    <property type="evidence" value="ECO:0007669"/>
    <property type="project" value="UniProtKB-KW"/>
</dbReference>
<dbReference type="Gene3D" id="3.30.930.10">
    <property type="entry name" value="Bira Bifunctional Protein, Domain 2"/>
    <property type="match status" value="1"/>
</dbReference>
<reference evidence="15" key="1">
    <citation type="submission" date="2023-01" db="EMBL/GenBank/DDBJ databases">
        <title>The chitinases involved in constricting ring structure development in the nematode-trapping fungus Drechslerella dactyloides.</title>
        <authorList>
            <person name="Wang R."/>
            <person name="Zhang L."/>
            <person name="Tang P."/>
            <person name="Li S."/>
            <person name="Liang L."/>
        </authorList>
    </citation>
    <scope>NUCLEOTIDE SEQUENCE</scope>
    <source>
        <strain evidence="15">YMF1.00031</strain>
    </source>
</reference>
<evidence type="ECO:0000256" key="1">
    <source>
        <dbReference type="ARBA" id="ARBA00004305"/>
    </source>
</evidence>
<evidence type="ECO:0000256" key="4">
    <source>
        <dbReference type="ARBA" id="ARBA00022598"/>
    </source>
</evidence>
<organism evidence="15 16">
    <name type="scientific">Drechslerella dactyloides</name>
    <name type="common">Nematode-trapping fungus</name>
    <name type="synonym">Arthrobotrys dactyloides</name>
    <dbReference type="NCBI Taxonomy" id="74499"/>
    <lineage>
        <taxon>Eukaryota</taxon>
        <taxon>Fungi</taxon>
        <taxon>Dikarya</taxon>
        <taxon>Ascomycota</taxon>
        <taxon>Pezizomycotina</taxon>
        <taxon>Orbiliomycetes</taxon>
        <taxon>Orbiliales</taxon>
        <taxon>Orbiliaceae</taxon>
        <taxon>Drechslerella</taxon>
    </lineage>
</organism>
<evidence type="ECO:0000256" key="3">
    <source>
        <dbReference type="ARBA" id="ARBA00013163"/>
    </source>
</evidence>
<feature type="domain" description="Aminoacyl-transfer RNA synthetases class-II family profile" evidence="14">
    <location>
        <begin position="94"/>
        <end position="394"/>
    </location>
</feature>
<dbReference type="PRINTS" id="PR01047">
    <property type="entry name" value="TRNASYNTHTHR"/>
</dbReference>
<keyword evidence="16" id="KW-1185">Reference proteome</keyword>
<evidence type="ECO:0000256" key="2">
    <source>
        <dbReference type="ARBA" id="ARBA00008226"/>
    </source>
</evidence>
<feature type="region of interest" description="Disordered" evidence="13">
    <location>
        <begin position="47"/>
        <end position="67"/>
    </location>
</feature>